<reference evidence="1" key="1">
    <citation type="submission" date="2021-09" db="EMBL/GenBank/DDBJ databases">
        <authorList>
            <consortium name="AG Swart"/>
            <person name="Singh M."/>
            <person name="Singh A."/>
            <person name="Seah K."/>
            <person name="Emmerich C."/>
        </authorList>
    </citation>
    <scope>NUCLEOTIDE SEQUENCE</scope>
    <source>
        <strain evidence="1">ATCC30299</strain>
    </source>
</reference>
<proteinExistence type="predicted"/>
<gene>
    <name evidence="1" type="ORF">BSTOLATCC_MIC7792</name>
</gene>
<dbReference type="Proteomes" id="UP001162131">
    <property type="component" value="Unassembled WGS sequence"/>
</dbReference>
<accession>A0AAU9IHN7</accession>
<dbReference type="EMBL" id="CAJZBQ010000009">
    <property type="protein sequence ID" value="CAG9313002.1"/>
    <property type="molecule type" value="Genomic_DNA"/>
</dbReference>
<dbReference type="AlphaFoldDB" id="A0AAU9IHN7"/>
<evidence type="ECO:0000313" key="1">
    <source>
        <dbReference type="EMBL" id="CAG9313002.1"/>
    </source>
</evidence>
<sequence>MKRFLILDLKSFLYENLGYETLLTRYLAYCRCPSVEEADRKFYEGIVIFKGYHPCKKVHQLYERLARLNAESEKSDKIALHMLFEYITDYNHADFPKLHSRFLGERSG</sequence>
<keyword evidence="2" id="KW-1185">Reference proteome</keyword>
<protein>
    <submittedName>
        <fullName evidence="1">Uncharacterized protein</fullName>
    </submittedName>
</protein>
<name>A0AAU9IHN7_9CILI</name>
<organism evidence="1 2">
    <name type="scientific">Blepharisma stoltei</name>
    <dbReference type="NCBI Taxonomy" id="1481888"/>
    <lineage>
        <taxon>Eukaryota</taxon>
        <taxon>Sar</taxon>
        <taxon>Alveolata</taxon>
        <taxon>Ciliophora</taxon>
        <taxon>Postciliodesmatophora</taxon>
        <taxon>Heterotrichea</taxon>
        <taxon>Heterotrichida</taxon>
        <taxon>Blepharismidae</taxon>
        <taxon>Blepharisma</taxon>
    </lineage>
</organism>
<evidence type="ECO:0000313" key="2">
    <source>
        <dbReference type="Proteomes" id="UP001162131"/>
    </source>
</evidence>
<comment type="caution">
    <text evidence="1">The sequence shown here is derived from an EMBL/GenBank/DDBJ whole genome shotgun (WGS) entry which is preliminary data.</text>
</comment>